<organism evidence="6">
    <name type="scientific">Bradyrhizobium quebecense</name>
    <dbReference type="NCBI Taxonomy" id="2748629"/>
    <lineage>
        <taxon>Bacteria</taxon>
        <taxon>Pseudomonadati</taxon>
        <taxon>Pseudomonadota</taxon>
        <taxon>Alphaproteobacteria</taxon>
        <taxon>Hyphomicrobiales</taxon>
        <taxon>Nitrobacteraceae</taxon>
        <taxon>Bradyrhizobium</taxon>
    </lineage>
</organism>
<dbReference type="EMBL" id="JABWSX010000001">
    <property type="protein sequence ID" value="NVL06478.1"/>
    <property type="molecule type" value="Genomic_DNA"/>
</dbReference>
<evidence type="ECO:0000256" key="3">
    <source>
        <dbReference type="ARBA" id="ARBA00023163"/>
    </source>
</evidence>
<keyword evidence="1" id="KW-0805">Transcription regulation</keyword>
<dbReference type="Gene3D" id="1.10.357.10">
    <property type="entry name" value="Tetracycline Repressor, domain 2"/>
    <property type="match status" value="1"/>
</dbReference>
<dbReference type="RefSeq" id="WP_176534958.1">
    <property type="nucleotide sequence ID" value="NZ_CP088022.1"/>
</dbReference>
<feature type="DNA-binding region" description="H-T-H motif" evidence="4">
    <location>
        <begin position="43"/>
        <end position="62"/>
    </location>
</feature>
<dbReference type="InterPro" id="IPR001647">
    <property type="entry name" value="HTH_TetR"/>
</dbReference>
<evidence type="ECO:0000259" key="5">
    <source>
        <dbReference type="PROSITE" id="PS50977"/>
    </source>
</evidence>
<keyword evidence="2 4" id="KW-0238">DNA-binding</keyword>
<dbReference type="Pfam" id="PF00440">
    <property type="entry name" value="TetR_N"/>
    <property type="match status" value="1"/>
</dbReference>
<sequence length="219" mass="23233">MVKSLAKKKPAAASAAGDDESARGRLLNAATHLFCKNGINATGIDAIIDEAGTAKTTLYKLFGSKTNLVHAVLESEGKQWREWFIGAIEAGGGDPQTKLARIFPALKSWFAEERFYGCPFINAVAEHDKDAKQFRNIALKHKKVVLAHIEKLAGEMGATEPAVLAHQLALLIDGAIVAAMVSCDPGVADTAGLAASNLFAPAKLKKTKRAGRSDELLAV</sequence>
<feature type="domain" description="HTH tetR-type" evidence="5">
    <location>
        <begin position="20"/>
        <end position="80"/>
    </location>
</feature>
<gene>
    <name evidence="6" type="ORF">HU230_12200</name>
</gene>
<reference evidence="6" key="1">
    <citation type="submission" date="2020-06" db="EMBL/GenBank/DDBJ databases">
        <title>Whole Genome Sequence of Bradyrhizobium sp. Strain 66S1MB.</title>
        <authorList>
            <person name="Bromfield E."/>
            <person name="Cloutier S."/>
        </authorList>
    </citation>
    <scope>NUCLEOTIDE SEQUENCE</scope>
    <source>
        <strain evidence="6">66S1MB</strain>
    </source>
</reference>
<comment type="caution">
    <text evidence="6">The sequence shown here is derived from an EMBL/GenBank/DDBJ whole genome shotgun (WGS) entry which is preliminary data.</text>
</comment>
<evidence type="ECO:0000256" key="2">
    <source>
        <dbReference type="ARBA" id="ARBA00023125"/>
    </source>
</evidence>
<dbReference type="InterPro" id="IPR009057">
    <property type="entry name" value="Homeodomain-like_sf"/>
</dbReference>
<dbReference type="PANTHER" id="PTHR47506:SF3">
    <property type="entry name" value="HTH-TYPE TRANSCRIPTIONAL REGULATOR LMRA"/>
    <property type="match status" value="1"/>
</dbReference>
<dbReference type="AlphaFoldDB" id="A0A974AFJ5"/>
<dbReference type="SUPFAM" id="SSF46689">
    <property type="entry name" value="Homeodomain-like"/>
    <property type="match status" value="1"/>
</dbReference>
<dbReference type="GO" id="GO:0003677">
    <property type="term" value="F:DNA binding"/>
    <property type="evidence" value="ECO:0007669"/>
    <property type="project" value="UniProtKB-UniRule"/>
</dbReference>
<dbReference type="PROSITE" id="PS50977">
    <property type="entry name" value="HTH_TETR_2"/>
    <property type="match status" value="1"/>
</dbReference>
<dbReference type="SUPFAM" id="SSF48498">
    <property type="entry name" value="Tetracyclin repressor-like, C-terminal domain"/>
    <property type="match status" value="1"/>
</dbReference>
<protein>
    <submittedName>
        <fullName evidence="6">TetR/AcrR family transcriptional regulator</fullName>
    </submittedName>
</protein>
<keyword evidence="3" id="KW-0804">Transcription</keyword>
<evidence type="ECO:0000256" key="1">
    <source>
        <dbReference type="ARBA" id="ARBA00023015"/>
    </source>
</evidence>
<dbReference type="InterPro" id="IPR036271">
    <property type="entry name" value="Tet_transcr_reg_TetR-rel_C_sf"/>
</dbReference>
<dbReference type="PRINTS" id="PR00455">
    <property type="entry name" value="HTHTETR"/>
</dbReference>
<evidence type="ECO:0000313" key="6">
    <source>
        <dbReference type="EMBL" id="NVL06478.1"/>
    </source>
</evidence>
<proteinExistence type="predicted"/>
<name>A0A974AFJ5_9BRAD</name>
<evidence type="ECO:0000256" key="4">
    <source>
        <dbReference type="PROSITE-ProRule" id="PRU00335"/>
    </source>
</evidence>
<dbReference type="PANTHER" id="PTHR47506">
    <property type="entry name" value="TRANSCRIPTIONAL REGULATORY PROTEIN"/>
    <property type="match status" value="1"/>
</dbReference>
<accession>A0A974AFJ5</accession>